<name>A0ABD3MHW7_9STRA</name>
<evidence type="ECO:0000313" key="2">
    <source>
        <dbReference type="EMBL" id="KAL3762401.1"/>
    </source>
</evidence>
<dbReference type="Proteomes" id="UP001530315">
    <property type="component" value="Unassembled WGS sequence"/>
</dbReference>
<accession>A0ABD3MHW7</accession>
<organism evidence="2 3">
    <name type="scientific">Stephanodiscus triporus</name>
    <dbReference type="NCBI Taxonomy" id="2934178"/>
    <lineage>
        <taxon>Eukaryota</taxon>
        <taxon>Sar</taxon>
        <taxon>Stramenopiles</taxon>
        <taxon>Ochrophyta</taxon>
        <taxon>Bacillariophyta</taxon>
        <taxon>Coscinodiscophyceae</taxon>
        <taxon>Thalassiosirophycidae</taxon>
        <taxon>Stephanodiscales</taxon>
        <taxon>Stephanodiscaceae</taxon>
        <taxon>Stephanodiscus</taxon>
    </lineage>
</organism>
<protein>
    <recommendedName>
        <fullName evidence="1">Protein ENHANCED DISEASE RESISTANCE 2 C-terminal domain-containing protein</fullName>
    </recommendedName>
</protein>
<gene>
    <name evidence="2" type="ORF">ACHAW5_004718</name>
</gene>
<dbReference type="InterPro" id="IPR009769">
    <property type="entry name" value="EDR2_C"/>
</dbReference>
<evidence type="ECO:0000259" key="1">
    <source>
        <dbReference type="Pfam" id="PF07059"/>
    </source>
</evidence>
<proteinExistence type="predicted"/>
<dbReference type="EMBL" id="JALLAZ020001828">
    <property type="protein sequence ID" value="KAL3762401.1"/>
    <property type="molecule type" value="Genomic_DNA"/>
</dbReference>
<feature type="domain" description="Protein ENHANCED DISEASE RESISTANCE 2 C-terminal" evidence="1">
    <location>
        <begin position="2"/>
        <end position="45"/>
    </location>
</feature>
<reference evidence="2 3" key="1">
    <citation type="submission" date="2024-10" db="EMBL/GenBank/DDBJ databases">
        <title>Updated reference genomes for cyclostephanoid diatoms.</title>
        <authorList>
            <person name="Roberts W.R."/>
            <person name="Alverson A.J."/>
        </authorList>
    </citation>
    <scope>NUCLEOTIDE SEQUENCE [LARGE SCALE GENOMIC DNA]</scope>
    <source>
        <strain evidence="2 3">AJA276-08</strain>
    </source>
</reference>
<sequence length="66" mass="7306">MAKKGFVSLMPKFPNMQMEVGFTIEAQSDDEMPECMLGSTVLSYLSDTTGPMISPEMQESVCVHRS</sequence>
<dbReference type="AlphaFoldDB" id="A0ABD3MHW7"/>
<dbReference type="Pfam" id="PF07059">
    <property type="entry name" value="EDR2_C"/>
    <property type="match status" value="1"/>
</dbReference>
<keyword evidence="3" id="KW-1185">Reference proteome</keyword>
<evidence type="ECO:0000313" key="3">
    <source>
        <dbReference type="Proteomes" id="UP001530315"/>
    </source>
</evidence>
<comment type="caution">
    <text evidence="2">The sequence shown here is derived from an EMBL/GenBank/DDBJ whole genome shotgun (WGS) entry which is preliminary data.</text>
</comment>